<dbReference type="KEGG" id="lamb:KBB96_02425"/>
<reference evidence="1" key="1">
    <citation type="submission" date="2021-04" db="EMBL/GenBank/DDBJ databases">
        <title>Luteolibacter sp. 32A isolated from the skin of an Anderson's salamander (Ambystoma andersonii).</title>
        <authorList>
            <person name="Spergser J."/>
            <person name="Busse H.-J."/>
        </authorList>
    </citation>
    <scope>NUCLEOTIDE SEQUENCE</scope>
    <source>
        <strain evidence="1">32A</strain>
    </source>
</reference>
<evidence type="ECO:0000313" key="2">
    <source>
        <dbReference type="Proteomes" id="UP000676169"/>
    </source>
</evidence>
<gene>
    <name evidence="1" type="ORF">KBB96_02425</name>
</gene>
<dbReference type="EMBL" id="CP073100">
    <property type="protein sequence ID" value="QUE51754.1"/>
    <property type="molecule type" value="Genomic_DNA"/>
</dbReference>
<sequence length="143" mass="15901">MKTLLAVLAPVVLTVSCANVTPQGRIERHPGLYATLSARDKQLVQTGTIARGMSADAVWLAWGEPSSKFYGAKGPRPSERWIYTSSEPVYTTNFFGGLGYGSYGPYRYRSYGYGFGPEVSYVPRTSATVEFVNQKVESWERKR</sequence>
<accession>A0A975J0G9</accession>
<keyword evidence="2" id="KW-1185">Reference proteome</keyword>
<proteinExistence type="predicted"/>
<dbReference type="Proteomes" id="UP000676169">
    <property type="component" value="Chromosome"/>
</dbReference>
<protein>
    <submittedName>
        <fullName evidence="1">Uncharacterized protein</fullName>
    </submittedName>
</protein>
<dbReference type="RefSeq" id="WP_211631893.1">
    <property type="nucleotide sequence ID" value="NZ_CP073100.1"/>
</dbReference>
<dbReference type="PROSITE" id="PS51257">
    <property type="entry name" value="PROKAR_LIPOPROTEIN"/>
    <property type="match status" value="1"/>
</dbReference>
<organism evidence="1 2">
    <name type="scientific">Luteolibacter ambystomatis</name>
    <dbReference type="NCBI Taxonomy" id="2824561"/>
    <lineage>
        <taxon>Bacteria</taxon>
        <taxon>Pseudomonadati</taxon>
        <taxon>Verrucomicrobiota</taxon>
        <taxon>Verrucomicrobiia</taxon>
        <taxon>Verrucomicrobiales</taxon>
        <taxon>Verrucomicrobiaceae</taxon>
        <taxon>Luteolibacter</taxon>
    </lineage>
</organism>
<name>A0A975J0G9_9BACT</name>
<dbReference type="AlphaFoldDB" id="A0A975J0G9"/>
<evidence type="ECO:0000313" key="1">
    <source>
        <dbReference type="EMBL" id="QUE51754.1"/>
    </source>
</evidence>